<dbReference type="EC" id="2.5.1.10" evidence="7"/>
<dbReference type="GO" id="GO:0004311">
    <property type="term" value="F:geranylgeranyl diphosphate synthase activity"/>
    <property type="evidence" value="ECO:0007669"/>
    <property type="project" value="UniProtKB-EC"/>
</dbReference>
<evidence type="ECO:0000256" key="4">
    <source>
        <dbReference type="ARBA" id="ARBA00022723"/>
    </source>
</evidence>
<evidence type="ECO:0000256" key="5">
    <source>
        <dbReference type="ARBA" id="ARBA00022842"/>
    </source>
</evidence>
<evidence type="ECO:0000256" key="1">
    <source>
        <dbReference type="ARBA" id="ARBA00001946"/>
    </source>
</evidence>
<dbReference type="RefSeq" id="WP_307259294.1">
    <property type="nucleotide sequence ID" value="NZ_JAUSVL010000001.1"/>
</dbReference>
<dbReference type="PROSITE" id="PS00723">
    <property type="entry name" value="POLYPRENYL_SYNTHASE_1"/>
    <property type="match status" value="1"/>
</dbReference>
<dbReference type="PANTHER" id="PTHR12001">
    <property type="entry name" value="GERANYLGERANYL PYROPHOSPHATE SYNTHASE"/>
    <property type="match status" value="1"/>
</dbReference>
<comment type="cofactor">
    <cofactor evidence="1">
        <name>Mg(2+)</name>
        <dbReference type="ChEBI" id="CHEBI:18420"/>
    </cofactor>
</comment>
<evidence type="ECO:0000313" key="7">
    <source>
        <dbReference type="EMBL" id="MDQ0288106.1"/>
    </source>
</evidence>
<dbReference type="Proteomes" id="UP001238163">
    <property type="component" value="Unassembled WGS sequence"/>
</dbReference>
<dbReference type="InterPro" id="IPR033749">
    <property type="entry name" value="Polyprenyl_synt_CS"/>
</dbReference>
<keyword evidence="8" id="KW-1185">Reference proteome</keyword>
<dbReference type="EMBL" id="JAUSVL010000001">
    <property type="protein sequence ID" value="MDQ0288106.1"/>
    <property type="molecule type" value="Genomic_DNA"/>
</dbReference>
<accession>A0AAE3VCZ5</accession>
<sequence>MALPEQDASSQQAFKAYMAQVADQVASFLCDDMAARAKSVPEHLRDTADSYLRQPGKCLRPALLQLCCAAAGGDAQAVLPAAAAVEVYHTWTLVHDDIIDHDAFRRGQPTAHISGAALGRRRWRLSEAAAADYGVSLAILAGDLLQGRALSLLASVPARPALALALARRMSDWLTPELLAGEQLDVELSHCSWEEISEESIMTMMRQKTGALLAFCATTGVALAEDCPPQDSPVAQAMGRCAELCGLAFQIQDDLLGLSGEEVSFGKPIGSDIREGKRTMVMRHAMAYCSAAERRLLTGILGHATASADDIAAVREVVTRTGSDVYARKCSERFLAEALQLLESTLRPTPQRELLRSWIMAMVRRNR</sequence>
<protein>
    <submittedName>
        <fullName evidence="7">Geranylgeranyl diphosphate synthase type I</fullName>
        <ecNumber evidence="7">2.5.1.1</ecNumber>
        <ecNumber evidence="7">2.5.1.10</ecNumber>
        <ecNumber evidence="7">2.5.1.29</ecNumber>
    </submittedName>
</protein>
<dbReference type="Pfam" id="PF00348">
    <property type="entry name" value="polyprenyl_synt"/>
    <property type="match status" value="1"/>
</dbReference>
<organism evidence="7 8">
    <name type="scientific">Oligosphaera ethanolica</name>
    <dbReference type="NCBI Taxonomy" id="760260"/>
    <lineage>
        <taxon>Bacteria</taxon>
        <taxon>Pseudomonadati</taxon>
        <taxon>Lentisphaerota</taxon>
        <taxon>Oligosphaeria</taxon>
        <taxon>Oligosphaerales</taxon>
        <taxon>Oligosphaeraceae</taxon>
        <taxon>Oligosphaera</taxon>
    </lineage>
</organism>
<comment type="similarity">
    <text evidence="2 6">Belongs to the FPP/GGPP synthase family.</text>
</comment>
<dbReference type="CDD" id="cd00685">
    <property type="entry name" value="Trans_IPPS_HT"/>
    <property type="match status" value="1"/>
</dbReference>
<dbReference type="InterPro" id="IPR000092">
    <property type="entry name" value="Polyprenyl_synt"/>
</dbReference>
<keyword evidence="3 6" id="KW-0808">Transferase</keyword>
<dbReference type="InterPro" id="IPR008949">
    <property type="entry name" value="Isoprenoid_synthase_dom_sf"/>
</dbReference>
<gene>
    <name evidence="7" type="ORF">J3R75_000213</name>
</gene>
<dbReference type="AlphaFoldDB" id="A0AAE3VCZ5"/>
<dbReference type="SUPFAM" id="SSF48576">
    <property type="entry name" value="Terpenoid synthases"/>
    <property type="match status" value="1"/>
</dbReference>
<proteinExistence type="inferred from homology"/>
<keyword evidence="5" id="KW-0460">Magnesium</keyword>
<dbReference type="GO" id="GO:0008299">
    <property type="term" value="P:isoprenoid biosynthetic process"/>
    <property type="evidence" value="ECO:0007669"/>
    <property type="project" value="InterPro"/>
</dbReference>
<name>A0AAE3VCZ5_9BACT</name>
<dbReference type="Gene3D" id="1.10.600.10">
    <property type="entry name" value="Farnesyl Diphosphate Synthase"/>
    <property type="match status" value="1"/>
</dbReference>
<dbReference type="GO" id="GO:0004161">
    <property type="term" value="F:dimethylallyltranstransferase activity"/>
    <property type="evidence" value="ECO:0007669"/>
    <property type="project" value="UniProtKB-EC"/>
</dbReference>
<dbReference type="PANTHER" id="PTHR12001:SF85">
    <property type="entry name" value="SHORT CHAIN ISOPRENYL DIPHOSPHATE SYNTHASE"/>
    <property type="match status" value="1"/>
</dbReference>
<dbReference type="EC" id="2.5.1.1" evidence="7"/>
<evidence type="ECO:0000256" key="6">
    <source>
        <dbReference type="RuleBase" id="RU004466"/>
    </source>
</evidence>
<dbReference type="GO" id="GO:0004337">
    <property type="term" value="F:(2E,6E)-farnesyl diphosphate synthase activity"/>
    <property type="evidence" value="ECO:0007669"/>
    <property type="project" value="UniProtKB-EC"/>
</dbReference>
<dbReference type="GO" id="GO:0046872">
    <property type="term" value="F:metal ion binding"/>
    <property type="evidence" value="ECO:0007669"/>
    <property type="project" value="UniProtKB-KW"/>
</dbReference>
<dbReference type="SFLD" id="SFLDS00005">
    <property type="entry name" value="Isoprenoid_Synthase_Type_I"/>
    <property type="match status" value="1"/>
</dbReference>
<comment type="caution">
    <text evidence="7">The sequence shown here is derived from an EMBL/GenBank/DDBJ whole genome shotgun (WGS) entry which is preliminary data.</text>
</comment>
<dbReference type="EC" id="2.5.1.29" evidence="7"/>
<reference evidence="7" key="1">
    <citation type="submission" date="2023-07" db="EMBL/GenBank/DDBJ databases">
        <title>Genomic Encyclopedia of Type Strains, Phase IV (KMG-IV): sequencing the most valuable type-strain genomes for metagenomic binning, comparative biology and taxonomic classification.</title>
        <authorList>
            <person name="Goeker M."/>
        </authorList>
    </citation>
    <scope>NUCLEOTIDE SEQUENCE</scope>
    <source>
        <strain evidence="7">DSM 24202</strain>
    </source>
</reference>
<evidence type="ECO:0000256" key="3">
    <source>
        <dbReference type="ARBA" id="ARBA00022679"/>
    </source>
</evidence>
<evidence type="ECO:0000256" key="2">
    <source>
        <dbReference type="ARBA" id="ARBA00006706"/>
    </source>
</evidence>
<keyword evidence="4" id="KW-0479">Metal-binding</keyword>
<evidence type="ECO:0000313" key="8">
    <source>
        <dbReference type="Proteomes" id="UP001238163"/>
    </source>
</evidence>